<dbReference type="AlphaFoldDB" id="A0AAI9X1I0"/>
<gene>
    <name evidence="3" type="ORF">VN97_g13176</name>
</gene>
<keyword evidence="4" id="KW-1185">Reference proteome</keyword>
<dbReference type="InterPro" id="IPR050863">
    <property type="entry name" value="CenT-Element_Derived"/>
</dbReference>
<name>A0AAI9X1I0_PENTH</name>
<dbReference type="GO" id="GO:0003677">
    <property type="term" value="F:DNA binding"/>
    <property type="evidence" value="ECO:0007669"/>
    <property type="project" value="UniProtKB-KW"/>
</dbReference>
<dbReference type="Pfam" id="PF03221">
    <property type="entry name" value="HTH_Tnp_Tc5"/>
    <property type="match status" value="1"/>
</dbReference>
<keyword evidence="1" id="KW-0238">DNA-binding</keyword>
<evidence type="ECO:0000313" key="3">
    <source>
        <dbReference type="EMBL" id="KAJ9479276.1"/>
    </source>
</evidence>
<dbReference type="Proteomes" id="UP001227192">
    <property type="component" value="Unassembled WGS sequence"/>
</dbReference>
<dbReference type="InterPro" id="IPR006600">
    <property type="entry name" value="HTH_CenpB_DNA-bd_dom"/>
</dbReference>
<protein>
    <recommendedName>
        <fullName evidence="2">HTH CENPB-type domain-containing protein</fullName>
    </recommendedName>
</protein>
<dbReference type="EMBL" id="LACB01001599">
    <property type="protein sequence ID" value="KAJ9479276.1"/>
    <property type="molecule type" value="Genomic_DNA"/>
</dbReference>
<evidence type="ECO:0000256" key="1">
    <source>
        <dbReference type="ARBA" id="ARBA00023125"/>
    </source>
</evidence>
<dbReference type="GO" id="GO:0005634">
    <property type="term" value="C:nucleus"/>
    <property type="evidence" value="ECO:0007669"/>
    <property type="project" value="TreeGrafter"/>
</dbReference>
<dbReference type="PROSITE" id="PS51253">
    <property type="entry name" value="HTH_CENPB"/>
    <property type="match status" value="1"/>
</dbReference>
<accession>A0AAI9X1I0</accession>
<reference evidence="3" key="1">
    <citation type="submission" date="2015-06" db="EMBL/GenBank/DDBJ databases">
        <authorList>
            <person name="Nguyen H."/>
        </authorList>
    </citation>
    <scope>NUCLEOTIDE SEQUENCE</scope>
    <source>
        <strain evidence="3">DAOM 180753</strain>
    </source>
</reference>
<evidence type="ECO:0000259" key="2">
    <source>
        <dbReference type="PROSITE" id="PS51253"/>
    </source>
</evidence>
<comment type="caution">
    <text evidence="3">The sequence shown here is derived from an EMBL/GenBank/DDBJ whole genome shotgun (WGS) entry which is preliminary data.</text>
</comment>
<dbReference type="SMART" id="SM00674">
    <property type="entry name" value="CENPB"/>
    <property type="match status" value="1"/>
</dbReference>
<organism evidence="3 4">
    <name type="scientific">Penicillium thymicola</name>
    <dbReference type="NCBI Taxonomy" id="293382"/>
    <lineage>
        <taxon>Eukaryota</taxon>
        <taxon>Fungi</taxon>
        <taxon>Dikarya</taxon>
        <taxon>Ascomycota</taxon>
        <taxon>Pezizomycotina</taxon>
        <taxon>Eurotiomycetes</taxon>
        <taxon>Eurotiomycetidae</taxon>
        <taxon>Eurotiales</taxon>
        <taxon>Aspergillaceae</taxon>
        <taxon>Penicillium</taxon>
    </lineage>
</organism>
<feature type="non-terminal residue" evidence="3">
    <location>
        <position position="1"/>
    </location>
</feature>
<feature type="domain" description="HTH CENPB-type" evidence="2">
    <location>
        <begin position="64"/>
        <end position="139"/>
    </location>
</feature>
<dbReference type="PANTHER" id="PTHR19303:SF74">
    <property type="entry name" value="POGO TRANSPOSABLE ELEMENT WITH KRAB DOMAIN"/>
    <property type="match status" value="1"/>
</dbReference>
<sequence length="456" mass="53227">PFNLIINHTTIMSAINQEIEQQIQLAMEHLSEQSKPNISKTAREFAVPMHRLRRRWQGGKSLFQRPCNGRKLSPAQEKALCEYIDYFDAVGASINRRQIAITANSILQYDHTDPDTDPPQIGAHWLPRFLKRNPKYHIRRRRALDVERAKALDKTVVERWFKDYQRVIHEHGICQQDIYNFDETGFQIGVGRDQFIITRHPKKKLFNGSVTNRESITVLEAVSADGFTCPLLIILSTKQALLRWFDNISSDEHIATTDTGYINDTLAFQWIQLFHKWTIGRTLSAKRLVLCDRFGSYLTSQFIQFYSYDPYHDHNHDRPETPSTCSQNTEFSTPKTAEKFRTISHRLNRYNASTQRFKDGLAKLTKGAEAQATLAYQLQREFDNTKAIMGARHARYDNSRHYTHITGIINSAQVKNMKYKEYKLTEKIDQEKTKRKWKKVLIEIRKHGRAKKRGVK</sequence>
<evidence type="ECO:0000313" key="4">
    <source>
        <dbReference type="Proteomes" id="UP001227192"/>
    </source>
</evidence>
<reference evidence="3" key="2">
    <citation type="journal article" date="2016" name="Fungal Biol.">
        <title>Ochratoxin A production by Penicillium thymicola.</title>
        <authorList>
            <person name="Nguyen H.D.T."/>
            <person name="McMullin D.R."/>
            <person name="Ponomareva E."/>
            <person name="Riley R."/>
            <person name="Pomraning K.R."/>
            <person name="Baker S.E."/>
            <person name="Seifert K.A."/>
        </authorList>
    </citation>
    <scope>NUCLEOTIDE SEQUENCE</scope>
    <source>
        <strain evidence="3">DAOM 180753</strain>
    </source>
</reference>
<dbReference type="PANTHER" id="PTHR19303">
    <property type="entry name" value="TRANSPOSON"/>
    <property type="match status" value="1"/>
</dbReference>
<proteinExistence type="predicted"/>